<dbReference type="SUPFAM" id="SSF51338">
    <property type="entry name" value="Composite domain of metallo-dependent hydrolases"/>
    <property type="match status" value="1"/>
</dbReference>
<evidence type="ECO:0000259" key="1">
    <source>
        <dbReference type="Pfam" id="PF01979"/>
    </source>
</evidence>
<dbReference type="InterPro" id="IPR011059">
    <property type="entry name" value="Metal-dep_hydrolase_composite"/>
</dbReference>
<comment type="caution">
    <text evidence="2">The sequence shown here is derived from an EMBL/GenBank/DDBJ whole genome shotgun (WGS) entry which is preliminary data.</text>
</comment>
<dbReference type="GO" id="GO:0016810">
    <property type="term" value="F:hydrolase activity, acting on carbon-nitrogen (but not peptide) bonds"/>
    <property type="evidence" value="ECO:0007669"/>
    <property type="project" value="InterPro"/>
</dbReference>
<evidence type="ECO:0000313" key="3">
    <source>
        <dbReference type="Proteomes" id="UP001187682"/>
    </source>
</evidence>
<feature type="domain" description="Amidohydrolase-related" evidence="1">
    <location>
        <begin position="1"/>
        <end position="53"/>
    </location>
</feature>
<sequence>MSVNQAFLLATRSGAQALRRPDLGVLKVGATADIVVFDGTATNLIGWRDPVAASSFTLTLATSSMFSWTASSPPRPTAVYIINLLSIFPAFDILVTPT</sequence>
<dbReference type="Pfam" id="PF01979">
    <property type="entry name" value="Amidohydro_1"/>
    <property type="match status" value="1"/>
</dbReference>
<keyword evidence="3" id="KW-1185">Reference proteome</keyword>
<proteinExistence type="predicted"/>
<accession>A0AAE8N5D3</accession>
<gene>
    <name evidence="2" type="ORF">DNG_09281</name>
</gene>
<protein>
    <recommendedName>
        <fullName evidence="1">Amidohydrolase-related domain-containing protein</fullName>
    </recommendedName>
</protein>
<dbReference type="Gene3D" id="3.20.20.140">
    <property type="entry name" value="Metal-dependent hydrolases"/>
    <property type="match status" value="1"/>
</dbReference>
<reference evidence="2" key="1">
    <citation type="submission" date="2018-03" db="EMBL/GenBank/DDBJ databases">
        <authorList>
            <person name="Guldener U."/>
        </authorList>
    </citation>
    <scope>NUCLEOTIDE SEQUENCE</scope>
</reference>
<dbReference type="AlphaFoldDB" id="A0AAE8N5D3"/>
<dbReference type="EMBL" id="ONZQ02000016">
    <property type="protein sequence ID" value="SPO06591.1"/>
    <property type="molecule type" value="Genomic_DNA"/>
</dbReference>
<dbReference type="InterPro" id="IPR006680">
    <property type="entry name" value="Amidohydro-rel"/>
</dbReference>
<organism evidence="2 3">
    <name type="scientific">Cephalotrichum gorgonifer</name>
    <dbReference type="NCBI Taxonomy" id="2041049"/>
    <lineage>
        <taxon>Eukaryota</taxon>
        <taxon>Fungi</taxon>
        <taxon>Dikarya</taxon>
        <taxon>Ascomycota</taxon>
        <taxon>Pezizomycotina</taxon>
        <taxon>Sordariomycetes</taxon>
        <taxon>Hypocreomycetidae</taxon>
        <taxon>Microascales</taxon>
        <taxon>Microascaceae</taxon>
        <taxon>Cephalotrichum</taxon>
    </lineage>
</organism>
<evidence type="ECO:0000313" key="2">
    <source>
        <dbReference type="EMBL" id="SPO06591.1"/>
    </source>
</evidence>
<dbReference type="Proteomes" id="UP001187682">
    <property type="component" value="Unassembled WGS sequence"/>
</dbReference>
<name>A0AAE8N5D3_9PEZI</name>